<accession>A0A0G3EJQ8</accession>
<organism evidence="1 2">
    <name type="scientific">Kiritimatiella glycovorans</name>
    <dbReference type="NCBI Taxonomy" id="1307763"/>
    <lineage>
        <taxon>Bacteria</taxon>
        <taxon>Pseudomonadati</taxon>
        <taxon>Kiritimatiellota</taxon>
        <taxon>Kiritimatiellia</taxon>
        <taxon>Kiritimatiellales</taxon>
        <taxon>Kiritimatiellaceae</taxon>
        <taxon>Kiritimatiella</taxon>
    </lineage>
</organism>
<keyword evidence="2" id="KW-1185">Reference proteome</keyword>
<reference evidence="1 2" key="2">
    <citation type="journal article" date="2016" name="ISME J.">
        <title>Characterization of the first cultured representative of Verrucomicrobia subdivision 5 indicates the proposal of a novel phylum.</title>
        <authorList>
            <person name="Spring S."/>
            <person name="Bunk B."/>
            <person name="Sproer C."/>
            <person name="Schumann P."/>
            <person name="Rohde M."/>
            <person name="Tindall B.J."/>
            <person name="Klenk H.P."/>
        </authorList>
    </citation>
    <scope>NUCLEOTIDE SEQUENCE [LARGE SCALE GENOMIC DNA]</scope>
    <source>
        <strain evidence="1 2">L21-Fru-AB</strain>
    </source>
</reference>
<reference evidence="2" key="1">
    <citation type="submission" date="2015-02" db="EMBL/GenBank/DDBJ databases">
        <title>Description and complete genome sequence of the first cultured representative of the subdivision 5 of the Verrucomicrobia phylum.</title>
        <authorList>
            <person name="Spring S."/>
            <person name="Bunk B."/>
            <person name="Sproer C."/>
            <person name="Klenk H.-P."/>
        </authorList>
    </citation>
    <scope>NUCLEOTIDE SEQUENCE [LARGE SCALE GENOMIC DNA]</scope>
    <source>
        <strain evidence="2">L21-Fru-AB</strain>
    </source>
</reference>
<gene>
    <name evidence="1" type="ORF">L21SP4_01107</name>
</gene>
<proteinExistence type="predicted"/>
<dbReference type="EMBL" id="CP010904">
    <property type="protein sequence ID" value="AKJ64359.1"/>
    <property type="molecule type" value="Genomic_DNA"/>
</dbReference>
<name>A0A0G3EJQ8_9BACT</name>
<dbReference type="Proteomes" id="UP000035268">
    <property type="component" value="Chromosome"/>
</dbReference>
<evidence type="ECO:0000313" key="2">
    <source>
        <dbReference type="Proteomes" id="UP000035268"/>
    </source>
</evidence>
<dbReference type="AlphaFoldDB" id="A0A0G3EJQ8"/>
<sequence>MTAAGMDSGRGKRAKVRLAGTRRFRGERLLSPSAEKTKPEAAADEVWLGYPHTVARQRPNLTALPARFKRPFVNDRPGLSNDLCLGDPGRNLFY</sequence>
<dbReference type="KEGG" id="vbl:L21SP4_01107"/>
<protein>
    <submittedName>
        <fullName evidence="1">Uncharacterized protein</fullName>
    </submittedName>
</protein>
<dbReference type="STRING" id="1307763.L21SP4_01107"/>
<evidence type="ECO:0000313" key="1">
    <source>
        <dbReference type="EMBL" id="AKJ64359.1"/>
    </source>
</evidence>